<protein>
    <submittedName>
        <fullName evidence="1">Uncharacterized protein</fullName>
    </submittedName>
</protein>
<dbReference type="Proteomes" id="UP000829720">
    <property type="component" value="Unassembled WGS sequence"/>
</dbReference>
<proteinExistence type="predicted"/>
<dbReference type="EMBL" id="JAERUA010000019">
    <property type="protein sequence ID" value="KAI1886841.1"/>
    <property type="molecule type" value="Genomic_DNA"/>
</dbReference>
<sequence>MNLYGIVITCSWHINAQSGGWSHQKEWHWQRPGNTCVGTVNSTVQRERGWGRKAGRLPRDVRREGGTGREEDSRIVVCKGIPYDRWGNKSGFTEYP</sequence>
<evidence type="ECO:0000313" key="2">
    <source>
        <dbReference type="Proteomes" id="UP000829720"/>
    </source>
</evidence>
<keyword evidence="2" id="KW-1185">Reference proteome</keyword>
<name>A0A8T3CSA0_9TELE</name>
<accession>A0A8T3CSA0</accession>
<organism evidence="1 2">
    <name type="scientific">Albula goreensis</name>
    <dbReference type="NCBI Taxonomy" id="1534307"/>
    <lineage>
        <taxon>Eukaryota</taxon>
        <taxon>Metazoa</taxon>
        <taxon>Chordata</taxon>
        <taxon>Craniata</taxon>
        <taxon>Vertebrata</taxon>
        <taxon>Euteleostomi</taxon>
        <taxon>Actinopterygii</taxon>
        <taxon>Neopterygii</taxon>
        <taxon>Teleostei</taxon>
        <taxon>Albuliformes</taxon>
        <taxon>Albulidae</taxon>
        <taxon>Albula</taxon>
    </lineage>
</organism>
<evidence type="ECO:0000313" key="1">
    <source>
        <dbReference type="EMBL" id="KAI1886841.1"/>
    </source>
</evidence>
<comment type="caution">
    <text evidence="1">The sequence shown here is derived from an EMBL/GenBank/DDBJ whole genome shotgun (WGS) entry which is preliminary data.</text>
</comment>
<dbReference type="AlphaFoldDB" id="A0A8T3CSA0"/>
<reference evidence="1" key="1">
    <citation type="submission" date="2021-01" db="EMBL/GenBank/DDBJ databases">
        <authorList>
            <person name="Zahm M."/>
            <person name="Roques C."/>
            <person name="Cabau C."/>
            <person name="Klopp C."/>
            <person name="Donnadieu C."/>
            <person name="Jouanno E."/>
            <person name="Lampietro C."/>
            <person name="Louis A."/>
            <person name="Herpin A."/>
            <person name="Echchiki A."/>
            <person name="Berthelot C."/>
            <person name="Parey E."/>
            <person name="Roest-Crollius H."/>
            <person name="Braasch I."/>
            <person name="Postlethwait J."/>
            <person name="Bobe J."/>
            <person name="Montfort J."/>
            <person name="Bouchez O."/>
            <person name="Begum T."/>
            <person name="Mejri S."/>
            <person name="Adams A."/>
            <person name="Chen W.-J."/>
            <person name="Guiguen Y."/>
        </authorList>
    </citation>
    <scope>NUCLEOTIDE SEQUENCE</scope>
    <source>
        <tissue evidence="1">Blood</tissue>
    </source>
</reference>
<gene>
    <name evidence="1" type="ORF">AGOR_G00199950</name>
</gene>